<dbReference type="GO" id="GO:0048029">
    <property type="term" value="F:monosaccharide binding"/>
    <property type="evidence" value="ECO:0007669"/>
    <property type="project" value="TreeGrafter"/>
</dbReference>
<dbReference type="Pfam" id="PF00342">
    <property type="entry name" value="PGI"/>
    <property type="match status" value="1"/>
</dbReference>
<dbReference type="Proteomes" id="UP000184287">
    <property type="component" value="Unassembled WGS sequence"/>
</dbReference>
<dbReference type="GO" id="GO:0097367">
    <property type="term" value="F:carbohydrate derivative binding"/>
    <property type="evidence" value="ECO:0007669"/>
    <property type="project" value="InterPro"/>
</dbReference>
<keyword evidence="4 7" id="KW-0324">Glycolysis</keyword>
<dbReference type="GO" id="GO:0006096">
    <property type="term" value="P:glycolytic process"/>
    <property type="evidence" value="ECO:0007669"/>
    <property type="project" value="UniProtKB-UniRule"/>
</dbReference>
<feature type="active site" evidence="7">
    <location>
        <position position="546"/>
    </location>
</feature>
<comment type="similarity">
    <text evidence="2 7 8">Belongs to the GPI family.</text>
</comment>
<protein>
    <recommendedName>
        <fullName evidence="7">Glucose-6-phosphate isomerase</fullName>
        <shortName evidence="7">GPI</shortName>
        <ecNumber evidence="7">5.3.1.9</ecNumber>
    </recommendedName>
    <alternativeName>
        <fullName evidence="7">Phosphoglucose isomerase</fullName>
        <shortName evidence="7">PGI</shortName>
    </alternativeName>
    <alternativeName>
        <fullName evidence="7">Phosphohexose isomerase</fullName>
        <shortName evidence="7">PHI</shortName>
    </alternativeName>
</protein>
<comment type="subcellular location">
    <subcellularLocation>
        <location evidence="7">Cytoplasm</location>
    </subcellularLocation>
</comment>
<dbReference type="InterPro" id="IPR001672">
    <property type="entry name" value="G6P_Isomerase"/>
</dbReference>
<name>A0A1M5DFS5_9SPHI</name>
<dbReference type="PANTHER" id="PTHR11469:SF1">
    <property type="entry name" value="GLUCOSE-6-PHOSPHATE ISOMERASE"/>
    <property type="match status" value="1"/>
</dbReference>
<dbReference type="InterPro" id="IPR046348">
    <property type="entry name" value="SIS_dom_sf"/>
</dbReference>
<dbReference type="GO" id="GO:0004347">
    <property type="term" value="F:glucose-6-phosphate isomerase activity"/>
    <property type="evidence" value="ECO:0007669"/>
    <property type="project" value="UniProtKB-UniRule"/>
</dbReference>
<dbReference type="EMBL" id="FQUQ01000003">
    <property type="protein sequence ID" value="SHF65820.1"/>
    <property type="molecule type" value="Genomic_DNA"/>
</dbReference>
<comment type="pathway">
    <text evidence="7">Carbohydrate biosynthesis; gluconeogenesis.</text>
</comment>
<dbReference type="EC" id="5.3.1.9" evidence="7"/>
<dbReference type="InterPro" id="IPR018189">
    <property type="entry name" value="Phosphoglucose_isomerase_CS"/>
</dbReference>
<dbReference type="PANTHER" id="PTHR11469">
    <property type="entry name" value="GLUCOSE-6-PHOSPHATE ISOMERASE"/>
    <property type="match status" value="1"/>
</dbReference>
<evidence type="ECO:0000256" key="2">
    <source>
        <dbReference type="ARBA" id="ARBA00006604"/>
    </source>
</evidence>
<dbReference type="GO" id="GO:0006094">
    <property type="term" value="P:gluconeogenesis"/>
    <property type="evidence" value="ECO:0007669"/>
    <property type="project" value="UniProtKB-UniRule"/>
</dbReference>
<dbReference type="PRINTS" id="PR00662">
    <property type="entry name" value="G6PISOMERASE"/>
</dbReference>
<dbReference type="FunFam" id="3.40.50.10490:FF:000004">
    <property type="entry name" value="Glucose-6-phosphate isomerase"/>
    <property type="match status" value="1"/>
</dbReference>
<feature type="active site" evidence="7">
    <location>
        <position position="418"/>
    </location>
</feature>
<dbReference type="UniPathway" id="UPA00109">
    <property type="reaction ID" value="UER00181"/>
</dbReference>
<dbReference type="NCBIfam" id="NF001211">
    <property type="entry name" value="PRK00179.1"/>
    <property type="match status" value="1"/>
</dbReference>
<dbReference type="Gene3D" id="3.40.50.10490">
    <property type="entry name" value="Glucose-6-phosphate isomerase like protein, domain 1"/>
    <property type="match status" value="2"/>
</dbReference>
<evidence type="ECO:0000256" key="5">
    <source>
        <dbReference type="ARBA" id="ARBA00023235"/>
    </source>
</evidence>
<comment type="pathway">
    <text evidence="1 7 8">Carbohydrate degradation; glycolysis; D-glyceraldehyde 3-phosphate and glycerone phosphate from D-glucose: step 2/4.</text>
</comment>
<dbReference type="SUPFAM" id="SSF53697">
    <property type="entry name" value="SIS domain"/>
    <property type="match status" value="1"/>
</dbReference>
<accession>A0A1M5DFS5</accession>
<dbReference type="PROSITE" id="PS00765">
    <property type="entry name" value="P_GLUCOSE_ISOMERASE_1"/>
    <property type="match status" value="1"/>
</dbReference>
<dbReference type="AlphaFoldDB" id="A0A1M5DFS5"/>
<evidence type="ECO:0000256" key="6">
    <source>
        <dbReference type="ARBA" id="ARBA00029321"/>
    </source>
</evidence>
<organism evidence="9 10">
    <name type="scientific">Pedobacter caeni</name>
    <dbReference type="NCBI Taxonomy" id="288992"/>
    <lineage>
        <taxon>Bacteria</taxon>
        <taxon>Pseudomonadati</taxon>
        <taxon>Bacteroidota</taxon>
        <taxon>Sphingobacteriia</taxon>
        <taxon>Sphingobacteriales</taxon>
        <taxon>Sphingobacteriaceae</taxon>
        <taxon>Pedobacter</taxon>
    </lineage>
</organism>
<dbReference type="GO" id="GO:0005829">
    <property type="term" value="C:cytosol"/>
    <property type="evidence" value="ECO:0007669"/>
    <property type="project" value="TreeGrafter"/>
</dbReference>
<dbReference type="InterPro" id="IPR035476">
    <property type="entry name" value="SIS_PGI_1"/>
</dbReference>
<evidence type="ECO:0000256" key="8">
    <source>
        <dbReference type="RuleBase" id="RU000612"/>
    </source>
</evidence>
<keyword evidence="7" id="KW-0963">Cytoplasm</keyword>
<dbReference type="Gene3D" id="1.10.1390.10">
    <property type="match status" value="1"/>
</dbReference>
<evidence type="ECO:0000256" key="3">
    <source>
        <dbReference type="ARBA" id="ARBA00022432"/>
    </source>
</evidence>
<dbReference type="CDD" id="cd05015">
    <property type="entry name" value="SIS_PGI_1"/>
    <property type="match status" value="1"/>
</dbReference>
<evidence type="ECO:0000313" key="9">
    <source>
        <dbReference type="EMBL" id="SHF65820.1"/>
    </source>
</evidence>
<gene>
    <name evidence="7" type="primary">pgi</name>
    <name evidence="9" type="ORF">SAMN04488522_103212</name>
</gene>
<keyword evidence="3 7" id="KW-0312">Gluconeogenesis</keyword>
<dbReference type="UniPathway" id="UPA00138"/>
<comment type="function">
    <text evidence="7">Catalyzes the reversible isomerization of glucose-6-phosphate to fructose-6-phosphate.</text>
</comment>
<keyword evidence="5 7" id="KW-0413">Isomerase</keyword>
<sequence>MIINGDSFPLINIINDISANKINPYIYKNTNIMLPTINFTETEAYKYLADHFIDINEKSLKDLFAEDETRFEKFSLLFEDILVDYSKNRINDTTMALLIQLARECKLDEAIKAMFNGDQINQTEGRQVLHTALRNQSNNPVLVEGKNVMDEVNRVLAKMEKFSTEIISGAWKGYTGKAITDVVNIGIGGSDLGPVMVTEGLKAYKNHLNMHFVSNIDGTHIAETLKNVNPETTLFLIASKTFTTQETMTNANSAKDWFLNSGAKQADVAKHFAALSTNAKDVAAFGIDTENMFEFWDWVGGRYSLWSAIGLPIALSIGYDNFKQLLAGAHAADEHFENAEFEINVPVILALIGIWYINFFDAETQAILPYDQYMHRFAAYFQQGDMESNGKHVDRNGKDVTYETGPIIWGEPGTNGQHAFYQLIHQGTRLIPCDFIAPAQSLNPLGNHHPILLSNFFAQTEALMNGKTREQVTEELKKEGKTAEEIEKLAPFKVFEGNRPTNSILLKKVTPFSLGSLIAIYEHKIFVQGIIWNIFSFDQWGVELGKQLAKSILPELEGDKAVSSHDGSTNGLINQYKSWR</sequence>
<comment type="catalytic activity">
    <reaction evidence="6 7 8">
        <text>alpha-D-glucose 6-phosphate = beta-D-fructose 6-phosphate</text>
        <dbReference type="Rhea" id="RHEA:11816"/>
        <dbReference type="ChEBI" id="CHEBI:57634"/>
        <dbReference type="ChEBI" id="CHEBI:58225"/>
        <dbReference type="EC" id="5.3.1.9"/>
    </reaction>
</comment>
<evidence type="ECO:0000256" key="1">
    <source>
        <dbReference type="ARBA" id="ARBA00004926"/>
    </source>
</evidence>
<dbReference type="PROSITE" id="PS51463">
    <property type="entry name" value="P_GLUCOSE_ISOMERASE_3"/>
    <property type="match status" value="1"/>
</dbReference>
<dbReference type="InterPro" id="IPR023096">
    <property type="entry name" value="G6P_Isomerase_C"/>
</dbReference>
<dbReference type="GO" id="GO:0051156">
    <property type="term" value="P:glucose 6-phosphate metabolic process"/>
    <property type="evidence" value="ECO:0007669"/>
    <property type="project" value="TreeGrafter"/>
</dbReference>
<keyword evidence="10" id="KW-1185">Reference proteome</keyword>
<dbReference type="CDD" id="cd05016">
    <property type="entry name" value="SIS_PGI_2"/>
    <property type="match status" value="1"/>
</dbReference>
<dbReference type="InterPro" id="IPR035482">
    <property type="entry name" value="SIS_PGI_2"/>
</dbReference>
<evidence type="ECO:0000256" key="7">
    <source>
        <dbReference type="HAMAP-Rule" id="MF_00473"/>
    </source>
</evidence>
<evidence type="ECO:0000313" key="10">
    <source>
        <dbReference type="Proteomes" id="UP000184287"/>
    </source>
</evidence>
<feature type="active site" description="Proton donor" evidence="7">
    <location>
        <position position="387"/>
    </location>
</feature>
<dbReference type="STRING" id="288992.SAMN04488522_103212"/>
<dbReference type="FunFam" id="1.10.1390.10:FF:000001">
    <property type="entry name" value="Glucose-6-phosphate isomerase"/>
    <property type="match status" value="1"/>
</dbReference>
<proteinExistence type="inferred from homology"/>
<dbReference type="PROSITE" id="PS00174">
    <property type="entry name" value="P_GLUCOSE_ISOMERASE_2"/>
    <property type="match status" value="1"/>
</dbReference>
<reference evidence="10" key="1">
    <citation type="submission" date="2016-11" db="EMBL/GenBank/DDBJ databases">
        <authorList>
            <person name="Varghese N."/>
            <person name="Submissions S."/>
        </authorList>
    </citation>
    <scope>NUCLEOTIDE SEQUENCE [LARGE SCALE GENOMIC DNA]</scope>
    <source>
        <strain evidence="10">DSM 16990</strain>
    </source>
</reference>
<dbReference type="HAMAP" id="MF_00473">
    <property type="entry name" value="G6P_isomerase"/>
    <property type="match status" value="1"/>
</dbReference>
<evidence type="ECO:0000256" key="4">
    <source>
        <dbReference type="ARBA" id="ARBA00023152"/>
    </source>
</evidence>